<protein>
    <submittedName>
        <fullName evidence="2">Uncharacterized protein</fullName>
    </submittedName>
</protein>
<dbReference type="Proteomes" id="UP000189796">
    <property type="component" value="Chromosome I"/>
</dbReference>
<feature type="compositionally biased region" description="Pro residues" evidence="1">
    <location>
        <begin position="216"/>
        <end position="229"/>
    </location>
</feature>
<accession>A0A1M5VCF4</accession>
<dbReference type="AlphaFoldDB" id="A0A1M5VCF4"/>
<dbReference type="EMBL" id="LT670817">
    <property type="protein sequence ID" value="SHH72886.1"/>
    <property type="molecule type" value="Genomic_DNA"/>
</dbReference>
<gene>
    <name evidence="2" type="ORF">SAMN05443248_5890</name>
</gene>
<dbReference type="OrthoDB" id="8256028at2"/>
<reference evidence="2 3" key="1">
    <citation type="submission" date="2016-11" db="EMBL/GenBank/DDBJ databases">
        <authorList>
            <person name="Jaros S."/>
            <person name="Januszkiewicz K."/>
            <person name="Wedrychowicz H."/>
        </authorList>
    </citation>
    <scope>NUCLEOTIDE SEQUENCE [LARGE SCALE GENOMIC DNA]</scope>
    <source>
        <strain evidence="2 3">GAS138</strain>
    </source>
</reference>
<dbReference type="RefSeq" id="WP_079604403.1">
    <property type="nucleotide sequence ID" value="NZ_LT670817.1"/>
</dbReference>
<name>A0A1M5VCF4_9BRAD</name>
<proteinExistence type="predicted"/>
<sequence length="229" mass="25208">MTTPHRNRIKQLERIDVELAVLRDQSARIKARIVALEAARRTGILEVASETVGRLDLSQVPVSQLLARLMMLNEVEHDDDDSAATEEAVDRQRDDNIKTFVKLSRNTTAERRAILEASGLHWNGRAAGWTGSVGSAELARLHLVFKNRVTPQPMIDAGDPPAPSHESAADPLRVDEGQDAVQPYALETRTTREGEPVEQGVVRPAMTTLFRGLPLRRPPASPPEPESPA</sequence>
<evidence type="ECO:0000313" key="2">
    <source>
        <dbReference type="EMBL" id="SHH72886.1"/>
    </source>
</evidence>
<evidence type="ECO:0000313" key="3">
    <source>
        <dbReference type="Proteomes" id="UP000189796"/>
    </source>
</evidence>
<evidence type="ECO:0000256" key="1">
    <source>
        <dbReference type="SAM" id="MobiDB-lite"/>
    </source>
</evidence>
<feature type="region of interest" description="Disordered" evidence="1">
    <location>
        <begin position="155"/>
        <end position="229"/>
    </location>
</feature>
<organism evidence="2 3">
    <name type="scientific">Bradyrhizobium erythrophlei</name>
    <dbReference type="NCBI Taxonomy" id="1437360"/>
    <lineage>
        <taxon>Bacteria</taxon>
        <taxon>Pseudomonadati</taxon>
        <taxon>Pseudomonadota</taxon>
        <taxon>Alphaproteobacteria</taxon>
        <taxon>Hyphomicrobiales</taxon>
        <taxon>Nitrobacteraceae</taxon>
        <taxon>Bradyrhizobium</taxon>
    </lineage>
</organism>